<protein>
    <submittedName>
        <fullName evidence="1">Uncharacterized protein</fullName>
    </submittedName>
</protein>
<evidence type="ECO:0000313" key="2">
    <source>
        <dbReference type="Proteomes" id="UP001054945"/>
    </source>
</evidence>
<sequence>MTVESVGTRTRNPIHILISKGYMKTVVRNPEVASLLRKFELDSQTIEAIQASSKEKSGLCSLETFLSPQRSK</sequence>
<evidence type="ECO:0000313" key="1">
    <source>
        <dbReference type="EMBL" id="GIY11043.1"/>
    </source>
</evidence>
<dbReference type="Proteomes" id="UP001054945">
    <property type="component" value="Unassembled WGS sequence"/>
</dbReference>
<dbReference type="EMBL" id="BPLR01006596">
    <property type="protein sequence ID" value="GIY11043.1"/>
    <property type="molecule type" value="Genomic_DNA"/>
</dbReference>
<dbReference type="AlphaFoldDB" id="A0AAV4QTS2"/>
<comment type="caution">
    <text evidence="1">The sequence shown here is derived from an EMBL/GenBank/DDBJ whole genome shotgun (WGS) entry which is preliminary data.</text>
</comment>
<organism evidence="1 2">
    <name type="scientific">Caerostris extrusa</name>
    <name type="common">Bark spider</name>
    <name type="synonym">Caerostris bankana</name>
    <dbReference type="NCBI Taxonomy" id="172846"/>
    <lineage>
        <taxon>Eukaryota</taxon>
        <taxon>Metazoa</taxon>
        <taxon>Ecdysozoa</taxon>
        <taxon>Arthropoda</taxon>
        <taxon>Chelicerata</taxon>
        <taxon>Arachnida</taxon>
        <taxon>Araneae</taxon>
        <taxon>Araneomorphae</taxon>
        <taxon>Entelegynae</taxon>
        <taxon>Araneoidea</taxon>
        <taxon>Araneidae</taxon>
        <taxon>Caerostris</taxon>
    </lineage>
</organism>
<proteinExistence type="predicted"/>
<gene>
    <name evidence="1" type="ORF">CEXT_753361</name>
</gene>
<accession>A0AAV4QTS2</accession>
<reference evidence="1 2" key="1">
    <citation type="submission" date="2021-06" db="EMBL/GenBank/DDBJ databases">
        <title>Caerostris extrusa draft genome.</title>
        <authorList>
            <person name="Kono N."/>
            <person name="Arakawa K."/>
        </authorList>
    </citation>
    <scope>NUCLEOTIDE SEQUENCE [LARGE SCALE GENOMIC DNA]</scope>
</reference>
<name>A0AAV4QTS2_CAEEX</name>
<keyword evidence="2" id="KW-1185">Reference proteome</keyword>